<name>A0A426D6N2_9LACO</name>
<dbReference type="InterPro" id="IPR005182">
    <property type="entry name" value="YdbS-like_PH"/>
</dbReference>
<dbReference type="PANTHER" id="PTHR34473">
    <property type="entry name" value="UPF0699 TRANSMEMBRANE PROTEIN YDBS"/>
    <property type="match status" value="1"/>
</dbReference>
<keyword evidence="1" id="KW-0472">Membrane</keyword>
<feature type="transmembrane region" description="Helical" evidence="1">
    <location>
        <begin position="43"/>
        <end position="65"/>
    </location>
</feature>
<evidence type="ECO:0000256" key="1">
    <source>
        <dbReference type="SAM" id="Phobius"/>
    </source>
</evidence>
<evidence type="ECO:0000313" key="3">
    <source>
        <dbReference type="EMBL" id="RRK10231.1"/>
    </source>
</evidence>
<dbReference type="PIRSF" id="PIRSF026631">
    <property type="entry name" value="UCP026631"/>
    <property type="match status" value="1"/>
</dbReference>
<dbReference type="EMBL" id="QWZQ01000026">
    <property type="protein sequence ID" value="RRK10231.1"/>
    <property type="molecule type" value="Genomic_DNA"/>
</dbReference>
<feature type="domain" description="YdbS-like PH" evidence="2">
    <location>
        <begin position="250"/>
        <end position="328"/>
    </location>
</feature>
<evidence type="ECO:0000313" key="4">
    <source>
        <dbReference type="Proteomes" id="UP000283633"/>
    </source>
</evidence>
<accession>A0A426D6N2</accession>
<dbReference type="Proteomes" id="UP000283633">
    <property type="component" value="Unassembled WGS sequence"/>
</dbReference>
<feature type="transmembrane region" description="Helical" evidence="1">
    <location>
        <begin position="181"/>
        <end position="200"/>
    </location>
</feature>
<gene>
    <name evidence="3" type="ORF">D1831_08700</name>
</gene>
<keyword evidence="1" id="KW-0812">Transmembrane</keyword>
<comment type="caution">
    <text evidence="3">The sequence shown here is derived from an EMBL/GenBank/DDBJ whole genome shotgun (WGS) entry which is preliminary data.</text>
</comment>
<dbReference type="InterPro" id="IPR014529">
    <property type="entry name" value="UCP026631"/>
</dbReference>
<reference evidence="3 4" key="1">
    <citation type="submission" date="2018-08" db="EMBL/GenBank/DDBJ databases">
        <title>Genome Lactobacillus garii FI11369.</title>
        <authorList>
            <person name="Diaz M."/>
            <person name="Narbad A."/>
        </authorList>
    </citation>
    <scope>NUCLEOTIDE SEQUENCE [LARGE SCALE GENOMIC DNA]</scope>
    <source>
        <strain evidence="3 4">FI11369</strain>
    </source>
</reference>
<dbReference type="AlphaFoldDB" id="A0A426D6N2"/>
<dbReference type="OrthoDB" id="2195155at2"/>
<proteinExistence type="predicted"/>
<protein>
    <recommendedName>
        <fullName evidence="2">YdbS-like PH domain-containing protein</fullName>
    </recommendedName>
</protein>
<sequence>MKPKHLAWPALIQFLWRTGRNLVLLWVLGFFLLDKLATETAVFWGLVGLGGLTLLSVVATGVRYWRFTYQVTPAGVTIQRGLFVRQVTHIPYAKIQTVQRNQWFYLRPLHLERLTIETAGKQDDDGEGQLAVVPQSVGDLIEAYRHGQVHPVAALAQSADTALSQNPSEPRYQISWSALNTYALSSLGVVPIILVLGWLYDKLTKLAPERTVDQLEHQLVTLQTGWLIGLGVLVLVCGLLASYATVVQRYYHFTLVKTAQTLNMTHGFFQSKRVSLPVRRIQAVKLKQSILRQWLRLTTVQALTAGQAGEDENDRELVLLPVIKPNQVDATLAPFISWWPPSTALIPVGRLGCWLFVRNSLLLWGFGLAALTGVVWWWLPNLLRIVMWCWPVGLLIATLQGRYAGRNAGVALAGAHLVLQTGSWFTRERFVVPRVRVQSLEVRQSVWLQRGQLAHLTVKLRAGNAAKTVEVRYLDRETIEKIQRWYLPA</sequence>
<feature type="transmembrane region" description="Helical" evidence="1">
    <location>
        <begin position="226"/>
        <end position="247"/>
    </location>
</feature>
<keyword evidence="1" id="KW-1133">Transmembrane helix</keyword>
<dbReference type="PANTHER" id="PTHR34473:SF2">
    <property type="entry name" value="UPF0699 TRANSMEMBRANE PROTEIN YDBT"/>
    <property type="match status" value="1"/>
</dbReference>
<evidence type="ECO:0000259" key="2">
    <source>
        <dbReference type="Pfam" id="PF03703"/>
    </source>
</evidence>
<keyword evidence="4" id="KW-1185">Reference proteome</keyword>
<feature type="domain" description="YdbS-like PH" evidence="2">
    <location>
        <begin position="406"/>
        <end position="486"/>
    </location>
</feature>
<feature type="domain" description="YdbS-like PH" evidence="2">
    <location>
        <begin position="64"/>
        <end position="132"/>
    </location>
</feature>
<dbReference type="Pfam" id="PF03703">
    <property type="entry name" value="bPH_2"/>
    <property type="match status" value="3"/>
</dbReference>
<organism evidence="3 4">
    <name type="scientific">Lactiplantibacillus garii</name>
    <dbReference type="NCBI Taxonomy" id="2306423"/>
    <lineage>
        <taxon>Bacteria</taxon>
        <taxon>Bacillati</taxon>
        <taxon>Bacillota</taxon>
        <taxon>Bacilli</taxon>
        <taxon>Lactobacillales</taxon>
        <taxon>Lactobacillaceae</taxon>
        <taxon>Lactiplantibacillus</taxon>
    </lineage>
</organism>
<dbReference type="RefSeq" id="WP_125072539.1">
    <property type="nucleotide sequence ID" value="NZ_QWZQ01000026.1"/>
</dbReference>
<feature type="transmembrane region" description="Helical" evidence="1">
    <location>
        <begin position="361"/>
        <end position="379"/>
    </location>
</feature>